<dbReference type="InterPro" id="IPR019897">
    <property type="entry name" value="RidA_CS"/>
</dbReference>
<dbReference type="GO" id="GO:0005829">
    <property type="term" value="C:cytosol"/>
    <property type="evidence" value="ECO:0007669"/>
    <property type="project" value="TreeGrafter"/>
</dbReference>
<dbReference type="PATRIC" id="fig|1678840.3.peg.1236"/>
<dbReference type="InterPro" id="IPR035959">
    <property type="entry name" value="RutC-like_sf"/>
</dbReference>
<dbReference type="InterPro" id="IPR006056">
    <property type="entry name" value="RidA"/>
</dbReference>
<gene>
    <name evidence="2" type="ORF">ATC1_1331</name>
</gene>
<dbReference type="PROSITE" id="PS01094">
    <property type="entry name" value="UPF0076"/>
    <property type="match status" value="1"/>
</dbReference>
<dbReference type="NCBIfam" id="TIGR00004">
    <property type="entry name" value="Rid family detoxifying hydrolase"/>
    <property type="match status" value="1"/>
</dbReference>
<dbReference type="STRING" id="1678840.ATC1_1331"/>
<dbReference type="PANTHER" id="PTHR11803">
    <property type="entry name" value="2-IMINOBUTANOATE/2-IMINOPROPANOATE DEAMINASE RIDA"/>
    <property type="match status" value="1"/>
</dbReference>
<reference evidence="2" key="1">
    <citation type="journal article" date="2015" name="Genome Announc.">
        <title>Draft Genome Sequence of Anaerolineae Strain TC1, a Novel Isolate from a Methanogenic Wastewater Treatment System.</title>
        <authorList>
            <person name="Matsuura N."/>
            <person name="Tourlousse D.M."/>
            <person name="Sun L."/>
            <person name="Toyonaga M."/>
            <person name="Kuroda K."/>
            <person name="Ohashi A."/>
            <person name="Cruz R."/>
            <person name="Yamaguchi T."/>
            <person name="Sekiguchi Y."/>
        </authorList>
    </citation>
    <scope>NUCLEOTIDE SEQUENCE [LARGE SCALE GENOMIC DNA]</scope>
    <source>
        <strain evidence="2">TC1</strain>
    </source>
</reference>
<dbReference type="FunFam" id="3.30.1330.40:FF:000001">
    <property type="entry name" value="L-PSP family endoribonuclease"/>
    <property type="match status" value="1"/>
</dbReference>
<dbReference type="EMBL" id="DF968181">
    <property type="protein sequence ID" value="GAP40067.1"/>
    <property type="molecule type" value="Genomic_DNA"/>
</dbReference>
<dbReference type="Gene3D" id="3.30.1330.40">
    <property type="entry name" value="RutC-like"/>
    <property type="match status" value="1"/>
</dbReference>
<accession>A0A0S7BUC7</accession>
<dbReference type="GO" id="GO:0019239">
    <property type="term" value="F:deaminase activity"/>
    <property type="evidence" value="ECO:0007669"/>
    <property type="project" value="TreeGrafter"/>
</dbReference>
<evidence type="ECO:0000313" key="2">
    <source>
        <dbReference type="EMBL" id="GAP40067.1"/>
    </source>
</evidence>
<dbReference type="PANTHER" id="PTHR11803:SF39">
    <property type="entry name" value="2-IMINOBUTANOATE_2-IMINOPROPANOATE DEAMINASE"/>
    <property type="match status" value="1"/>
</dbReference>
<sequence>MMQKRIIITDKAPKALGPYSAGVAAGNLIFTAGQLGIVPETGEPASDEIKGQTRQSLLNISAILEAAGTELKNVVKTTVFLRDMNDFAAMNEIYAEFFTSDCPARSAVQVAKLPKGMAVEIEVIALVP</sequence>
<dbReference type="Pfam" id="PF01042">
    <property type="entry name" value="Ribonuc_L-PSP"/>
    <property type="match status" value="1"/>
</dbReference>
<organism evidence="2">
    <name type="scientific">Flexilinea flocculi</name>
    <dbReference type="NCBI Taxonomy" id="1678840"/>
    <lineage>
        <taxon>Bacteria</taxon>
        <taxon>Bacillati</taxon>
        <taxon>Chloroflexota</taxon>
        <taxon>Anaerolineae</taxon>
        <taxon>Anaerolineales</taxon>
        <taxon>Anaerolineaceae</taxon>
        <taxon>Flexilinea</taxon>
    </lineage>
</organism>
<protein>
    <submittedName>
        <fullName evidence="2">Reactive intermediate/imine deaminase</fullName>
    </submittedName>
</protein>
<evidence type="ECO:0000256" key="1">
    <source>
        <dbReference type="ARBA" id="ARBA00010552"/>
    </source>
</evidence>
<dbReference type="CDD" id="cd00448">
    <property type="entry name" value="YjgF_YER057c_UK114_family"/>
    <property type="match status" value="1"/>
</dbReference>
<evidence type="ECO:0000313" key="3">
    <source>
        <dbReference type="Proteomes" id="UP000053370"/>
    </source>
</evidence>
<dbReference type="SUPFAM" id="SSF55298">
    <property type="entry name" value="YjgF-like"/>
    <property type="match status" value="1"/>
</dbReference>
<proteinExistence type="inferred from homology"/>
<dbReference type="AlphaFoldDB" id="A0A0S7BUC7"/>
<name>A0A0S7BUC7_9CHLR</name>
<dbReference type="Proteomes" id="UP000053370">
    <property type="component" value="Unassembled WGS sequence"/>
</dbReference>
<keyword evidence="3" id="KW-1185">Reference proteome</keyword>
<comment type="similarity">
    <text evidence="1">Belongs to the RutC family.</text>
</comment>
<dbReference type="InterPro" id="IPR006175">
    <property type="entry name" value="YjgF/YER057c/UK114"/>
</dbReference>